<feature type="transmembrane region" description="Helical" evidence="2">
    <location>
        <begin position="165"/>
        <end position="184"/>
    </location>
</feature>
<feature type="transmembrane region" description="Helical" evidence="2">
    <location>
        <begin position="101"/>
        <end position="121"/>
    </location>
</feature>
<protein>
    <submittedName>
        <fullName evidence="4">CAAX amino terminal protease self-immunity</fullName>
    </submittedName>
</protein>
<evidence type="ECO:0000313" key="5">
    <source>
        <dbReference type="Proteomes" id="UP000003357"/>
    </source>
</evidence>
<dbReference type="GO" id="GO:0004175">
    <property type="term" value="F:endopeptidase activity"/>
    <property type="evidence" value="ECO:0007669"/>
    <property type="project" value="UniProtKB-ARBA"/>
</dbReference>
<feature type="transmembrane region" description="Helical" evidence="2">
    <location>
        <begin position="245"/>
        <end position="263"/>
    </location>
</feature>
<reference evidence="4 5" key="1">
    <citation type="submission" date="2012-04" db="EMBL/GenBank/DDBJ databases">
        <authorList>
            <person name="Harkins D.M."/>
            <person name="Madupu R."/>
            <person name="Durkin A.S."/>
            <person name="Torralba M."/>
            <person name="Methe B."/>
            <person name="Sutton G.G."/>
            <person name="Nelson K.E."/>
        </authorList>
    </citation>
    <scope>NUCLEOTIDE SEQUENCE [LARGE SCALE GENOMIC DNA]</scope>
    <source>
        <strain evidence="4 5">F0449</strain>
    </source>
</reference>
<dbReference type="Proteomes" id="UP000003357">
    <property type="component" value="Unassembled WGS sequence"/>
</dbReference>
<keyword evidence="2" id="KW-0812">Transmembrane</keyword>
<evidence type="ECO:0000256" key="2">
    <source>
        <dbReference type="SAM" id="Phobius"/>
    </source>
</evidence>
<keyword evidence="2" id="KW-0472">Membrane</keyword>
<dbReference type="PATRIC" id="fig|1095733.3.peg.1137"/>
<dbReference type="AlphaFoldDB" id="I2NJX9"/>
<evidence type="ECO:0000259" key="3">
    <source>
        <dbReference type="Pfam" id="PF02517"/>
    </source>
</evidence>
<feature type="transmembrane region" description="Helical" evidence="2">
    <location>
        <begin position="28"/>
        <end position="48"/>
    </location>
</feature>
<keyword evidence="4" id="KW-0645">Protease</keyword>
<evidence type="ECO:0000256" key="1">
    <source>
        <dbReference type="ARBA" id="ARBA00009067"/>
    </source>
</evidence>
<comment type="similarity">
    <text evidence="1">Belongs to the UPF0177 family.</text>
</comment>
<comment type="caution">
    <text evidence="4">The sequence shown here is derived from an EMBL/GenBank/DDBJ whole genome shotgun (WGS) entry which is preliminary data.</text>
</comment>
<proteinExistence type="inferred from homology"/>
<sequence length="266" mass="30561">MDLKDFTENEQEEIEKGLSKFISKQSVAIWYALTALFATYIVGQVILWCFPDGSSMGGSLLFILMNLIPMITALCFSIVLGKTKSLGEFFKKVFLQKESNLSWMLAFFIPIIYYGISILLMNVRFTGNSLLAFFLYFPWTFLYGGLEEVGWRWFLQDHLSFSKHFITKMMVLSLVWFLWHIPIYQLPWITVGSSNYLIFYLMILGNTFLFGALKEYSKGAVPCILSHMLIDSLAVLMLVQSSLPQIILLVIIEILVSSWLVAIRKS</sequence>
<keyword evidence="2" id="KW-1133">Transmembrane helix</keyword>
<keyword evidence="4" id="KW-0378">Hydrolase</keyword>
<gene>
    <name evidence="4" type="ORF">HMPREF9971_1333</name>
</gene>
<dbReference type="EMBL" id="AJMV01000088">
    <property type="protein sequence ID" value="EIG26140.1"/>
    <property type="molecule type" value="Genomic_DNA"/>
</dbReference>
<accession>I2NJX9</accession>
<name>I2NJX9_STRPA</name>
<organism evidence="4 5">
    <name type="scientific">Streptococcus parasanguinis F0449</name>
    <dbReference type="NCBI Taxonomy" id="1095733"/>
    <lineage>
        <taxon>Bacteria</taxon>
        <taxon>Bacillati</taxon>
        <taxon>Bacillota</taxon>
        <taxon>Bacilli</taxon>
        <taxon>Lactobacillales</taxon>
        <taxon>Streptococcaceae</taxon>
        <taxon>Streptococcus</taxon>
    </lineage>
</organism>
<evidence type="ECO:0000313" key="4">
    <source>
        <dbReference type="EMBL" id="EIG26140.1"/>
    </source>
</evidence>
<feature type="transmembrane region" description="Helical" evidence="2">
    <location>
        <begin position="196"/>
        <end position="213"/>
    </location>
</feature>
<dbReference type="GO" id="GO:0080120">
    <property type="term" value="P:CAAX-box protein maturation"/>
    <property type="evidence" value="ECO:0007669"/>
    <property type="project" value="UniProtKB-ARBA"/>
</dbReference>
<dbReference type="InterPro" id="IPR003675">
    <property type="entry name" value="Rce1/LyrA-like_dom"/>
</dbReference>
<feature type="transmembrane region" description="Helical" evidence="2">
    <location>
        <begin position="60"/>
        <end position="80"/>
    </location>
</feature>
<dbReference type="Pfam" id="PF02517">
    <property type="entry name" value="Rce1-like"/>
    <property type="match status" value="1"/>
</dbReference>
<feature type="transmembrane region" description="Helical" evidence="2">
    <location>
        <begin position="127"/>
        <end position="144"/>
    </location>
</feature>
<feature type="domain" description="CAAX prenyl protease 2/Lysostaphin resistance protein A-like" evidence="3">
    <location>
        <begin position="133"/>
        <end position="232"/>
    </location>
</feature>
<dbReference type="GO" id="GO:0006508">
    <property type="term" value="P:proteolysis"/>
    <property type="evidence" value="ECO:0007669"/>
    <property type="project" value="UniProtKB-KW"/>
</dbReference>
<feature type="transmembrane region" description="Helical" evidence="2">
    <location>
        <begin position="220"/>
        <end position="239"/>
    </location>
</feature>